<name>A0A1J1HZA0_9DIPT</name>
<dbReference type="EMBL" id="CVRI01000037">
    <property type="protein sequence ID" value="CRK93283.1"/>
    <property type="molecule type" value="Genomic_DNA"/>
</dbReference>
<evidence type="ECO:0000313" key="2">
    <source>
        <dbReference type="EMBL" id="CRK93283.1"/>
    </source>
</evidence>
<dbReference type="Proteomes" id="UP000183832">
    <property type="component" value="Unassembled WGS sequence"/>
</dbReference>
<keyword evidence="3" id="KW-1185">Reference proteome</keyword>
<sequence>MQLIAIVSQKSERSESMNLSEFTRSQYSNKKENKKKNSLRQKNSFIQFNFTQDNENSPQDESVEKKLEII</sequence>
<accession>A0A1J1HZA0</accession>
<evidence type="ECO:0000256" key="1">
    <source>
        <dbReference type="SAM" id="MobiDB-lite"/>
    </source>
</evidence>
<gene>
    <name evidence="2" type="ORF">CLUMA_CG006826</name>
</gene>
<feature type="compositionally biased region" description="Polar residues" evidence="1">
    <location>
        <begin position="16"/>
        <end position="28"/>
    </location>
</feature>
<dbReference type="AlphaFoldDB" id="A0A1J1HZA0"/>
<proteinExistence type="predicted"/>
<feature type="region of interest" description="Disordered" evidence="1">
    <location>
        <begin position="1"/>
        <end position="70"/>
    </location>
</feature>
<organism evidence="2 3">
    <name type="scientific">Clunio marinus</name>
    <dbReference type="NCBI Taxonomy" id="568069"/>
    <lineage>
        <taxon>Eukaryota</taxon>
        <taxon>Metazoa</taxon>
        <taxon>Ecdysozoa</taxon>
        <taxon>Arthropoda</taxon>
        <taxon>Hexapoda</taxon>
        <taxon>Insecta</taxon>
        <taxon>Pterygota</taxon>
        <taxon>Neoptera</taxon>
        <taxon>Endopterygota</taxon>
        <taxon>Diptera</taxon>
        <taxon>Nematocera</taxon>
        <taxon>Chironomoidea</taxon>
        <taxon>Chironomidae</taxon>
        <taxon>Clunio</taxon>
    </lineage>
</organism>
<reference evidence="2 3" key="1">
    <citation type="submission" date="2015-04" db="EMBL/GenBank/DDBJ databases">
        <authorList>
            <person name="Syromyatnikov M.Y."/>
            <person name="Popov V.N."/>
        </authorList>
    </citation>
    <scope>NUCLEOTIDE SEQUENCE [LARGE SCALE GENOMIC DNA]</scope>
</reference>
<protein>
    <submittedName>
        <fullName evidence="2">CLUMA_CG006826, isoform A</fullName>
    </submittedName>
</protein>
<evidence type="ECO:0000313" key="3">
    <source>
        <dbReference type="Proteomes" id="UP000183832"/>
    </source>
</evidence>
<feature type="compositionally biased region" description="Polar residues" evidence="1">
    <location>
        <begin position="40"/>
        <end position="60"/>
    </location>
</feature>